<dbReference type="Proteomes" id="UP000228945">
    <property type="component" value="Chromosome"/>
</dbReference>
<dbReference type="RefSeq" id="WP_099620375.1">
    <property type="nucleotide sequence ID" value="NZ_CP024201.1"/>
</dbReference>
<feature type="compositionally biased region" description="Pro residues" evidence="1">
    <location>
        <begin position="57"/>
        <end position="71"/>
    </location>
</feature>
<feature type="compositionally biased region" description="Pro residues" evidence="1">
    <location>
        <begin position="118"/>
        <end position="128"/>
    </location>
</feature>
<evidence type="ECO:0000256" key="1">
    <source>
        <dbReference type="SAM" id="MobiDB-lite"/>
    </source>
</evidence>
<evidence type="ECO:0000313" key="3">
    <source>
        <dbReference type="Proteomes" id="UP000228945"/>
    </source>
</evidence>
<dbReference type="EMBL" id="CP024201">
    <property type="protein sequence ID" value="ATQ41118.1"/>
    <property type="molecule type" value="Genomic_DNA"/>
</dbReference>
<sequence>MTRADDRAPSARLKRWAPAVGLAVSAHVALLLTLAAVTPRGPAVTAYPETPIAAIVLPPPPPPPEPPPAPKPAETASKAPDKPAAAAPRKAPPATPKPAAKRPSPAKPVVQPRVAKTSPPPDVEPLPAPGGAIGEPSVLLGDAALAGALVAGAGQGAGGGDGAGGGGGGRCDMVERLQEALRGDREVRAAVTQAHRSLSAGGKAILVWNGEWMRNPGQDGKGLAGVRQAIAMEVAFAPAACRTQPMRGLVLITFADAPGSPRLALGSERWRWNDLLAARR</sequence>
<dbReference type="KEGG" id="cmb:CSW64_01190"/>
<evidence type="ECO:0000313" key="2">
    <source>
        <dbReference type="EMBL" id="ATQ41118.1"/>
    </source>
</evidence>
<gene>
    <name evidence="2" type="ORF">CSW64_01190</name>
</gene>
<name>A0A2D2ASX6_9CAUL</name>
<feature type="region of interest" description="Disordered" evidence="1">
    <location>
        <begin position="55"/>
        <end position="130"/>
    </location>
</feature>
<proteinExistence type="predicted"/>
<dbReference type="AlphaFoldDB" id="A0A2D2ASX6"/>
<reference evidence="2 3" key="1">
    <citation type="submission" date="2017-10" db="EMBL/GenBank/DDBJ databases">
        <title>Genome sequence of Caulobacter mirabilis FWC38.</title>
        <authorList>
            <person name="Fiebig A."/>
            <person name="Crosson S."/>
        </authorList>
    </citation>
    <scope>NUCLEOTIDE SEQUENCE [LARGE SCALE GENOMIC DNA]</scope>
    <source>
        <strain evidence="2 3">FWC 38</strain>
    </source>
</reference>
<keyword evidence="3" id="KW-1185">Reference proteome</keyword>
<accession>A0A2D2ASX6</accession>
<organism evidence="2 3">
    <name type="scientific">Caulobacter mirabilis</name>
    <dbReference type="NCBI Taxonomy" id="69666"/>
    <lineage>
        <taxon>Bacteria</taxon>
        <taxon>Pseudomonadati</taxon>
        <taxon>Pseudomonadota</taxon>
        <taxon>Alphaproteobacteria</taxon>
        <taxon>Caulobacterales</taxon>
        <taxon>Caulobacteraceae</taxon>
        <taxon>Caulobacter</taxon>
    </lineage>
</organism>
<dbReference type="OrthoDB" id="7204417at2"/>
<protein>
    <submittedName>
        <fullName evidence="2">Uncharacterized protein</fullName>
    </submittedName>
</protein>
<feature type="compositionally biased region" description="Low complexity" evidence="1">
    <location>
        <begin position="72"/>
        <end position="89"/>
    </location>
</feature>